<name>A0A6I5ZPP6_9FIRM</name>
<dbReference type="EC" id="5.1.3.14" evidence="3"/>
<dbReference type="CDD" id="cd03786">
    <property type="entry name" value="GTB_UDP-GlcNAc_2-Epimerase"/>
    <property type="match status" value="1"/>
</dbReference>
<organism evidence="7 8">
    <name type="scientific">Neomoorella glycerini</name>
    <dbReference type="NCBI Taxonomy" id="55779"/>
    <lineage>
        <taxon>Bacteria</taxon>
        <taxon>Bacillati</taxon>
        <taxon>Bacillota</taxon>
        <taxon>Clostridia</taxon>
        <taxon>Neomoorellales</taxon>
        <taxon>Neomoorellaceae</taxon>
        <taxon>Neomoorella</taxon>
    </lineage>
</organism>
<feature type="domain" description="UDP-N-acetylglucosamine 2-epimerase" evidence="6">
    <location>
        <begin position="28"/>
        <end position="368"/>
    </location>
</feature>
<dbReference type="InterPro" id="IPR029767">
    <property type="entry name" value="WecB-like"/>
</dbReference>
<comment type="similarity">
    <text evidence="2 5">Belongs to the UDP-N-acetylglucosamine 2-epimerase family.</text>
</comment>
<evidence type="ECO:0000256" key="3">
    <source>
        <dbReference type="ARBA" id="ARBA00038858"/>
    </source>
</evidence>
<dbReference type="SUPFAM" id="SSF53756">
    <property type="entry name" value="UDP-Glycosyltransferase/glycogen phosphorylase"/>
    <property type="match status" value="1"/>
</dbReference>
<evidence type="ECO:0000256" key="5">
    <source>
        <dbReference type="RuleBase" id="RU003513"/>
    </source>
</evidence>
<evidence type="ECO:0000256" key="2">
    <source>
        <dbReference type="ARBA" id="ARBA00038209"/>
    </source>
</evidence>
<proteinExistence type="inferred from homology"/>
<dbReference type="Gene3D" id="3.40.50.2000">
    <property type="entry name" value="Glycogen Phosphorylase B"/>
    <property type="match status" value="2"/>
</dbReference>
<dbReference type="Proteomes" id="UP000425916">
    <property type="component" value="Chromosome"/>
</dbReference>
<dbReference type="RefSeq" id="WP_156272440.1">
    <property type="nucleotide sequence ID" value="NZ_CP046244.1"/>
</dbReference>
<dbReference type="NCBIfam" id="TIGR00236">
    <property type="entry name" value="wecB"/>
    <property type="match status" value="1"/>
</dbReference>
<evidence type="ECO:0000259" key="6">
    <source>
        <dbReference type="Pfam" id="PF02350"/>
    </source>
</evidence>
<accession>A0A6I5ZPP6</accession>
<dbReference type="Pfam" id="PF02350">
    <property type="entry name" value="Epimerase_2"/>
    <property type="match status" value="1"/>
</dbReference>
<evidence type="ECO:0000313" key="8">
    <source>
        <dbReference type="Proteomes" id="UP000425916"/>
    </source>
</evidence>
<dbReference type="FunFam" id="3.40.50.2000:FF:000043">
    <property type="entry name" value="UDP-N-acetylglucosamine 2-epimerase"/>
    <property type="match status" value="1"/>
</dbReference>
<keyword evidence="1 5" id="KW-0413">Isomerase</keyword>
<dbReference type="PANTHER" id="PTHR43174">
    <property type="entry name" value="UDP-N-ACETYLGLUCOSAMINE 2-EPIMERASE"/>
    <property type="match status" value="1"/>
</dbReference>
<protein>
    <recommendedName>
        <fullName evidence="3">UDP-N-acetylglucosamine 2-epimerase (non-hydrolyzing)</fullName>
        <ecNumber evidence="3">5.1.3.14</ecNumber>
    </recommendedName>
    <alternativeName>
        <fullName evidence="4">UDP-GlcNAc-2-epimerase</fullName>
    </alternativeName>
</protein>
<dbReference type="InterPro" id="IPR003331">
    <property type="entry name" value="UDP_GlcNAc_Epimerase_2_dom"/>
</dbReference>
<evidence type="ECO:0000256" key="1">
    <source>
        <dbReference type="ARBA" id="ARBA00023235"/>
    </source>
</evidence>
<dbReference type="OrthoDB" id="9803238at2"/>
<evidence type="ECO:0000313" key="7">
    <source>
        <dbReference type="EMBL" id="QGP91768.1"/>
    </source>
</evidence>
<dbReference type="EMBL" id="CP046244">
    <property type="protein sequence ID" value="QGP91768.1"/>
    <property type="molecule type" value="Genomic_DNA"/>
</dbReference>
<sequence>MPPLKVLTVFGTRPEAIKMAPVVKELNRYPEEFSCQVAVTAQHREMLDQVLHLFQIQPDYDLDIMQPRQTLEEVTTRALNGLAGVLKTSRPDLVLVHGDTTTTFVAALAAFYQQIAVGHVEAGLRTGDRYAPFPEEMNRRLAGVLADVHFAPTATARDNLLREGVPAEHIYVTGNTVIDALKATVRPGYCFSDPRLQELDLQRWRVILVTAHRRENWGEPMKEIFTALRDLVKRYGDIVVVFPVHYNPRVRELAGEILGNRERIYLIDPLDYEPFVNLMARSYLVLTDSGGLQEEAPALGKPVLVLREVTERPEAVAAGTVRLVGTGYQEVLAAAGELLEDREIYLRMAHAVNPYGDGQASRRIRGALRHYFGLTIARPQEFTSG</sequence>
<gene>
    <name evidence="7" type="primary">mnaA</name>
    <name evidence="7" type="ORF">MGLY_11100</name>
</gene>
<evidence type="ECO:0000256" key="4">
    <source>
        <dbReference type="ARBA" id="ARBA00079400"/>
    </source>
</evidence>
<dbReference type="AlphaFoldDB" id="A0A6I5ZPP6"/>
<dbReference type="GO" id="GO:0008761">
    <property type="term" value="F:UDP-N-acetylglucosamine 2-epimerase activity"/>
    <property type="evidence" value="ECO:0007669"/>
    <property type="project" value="UniProtKB-EC"/>
</dbReference>
<keyword evidence="8" id="KW-1185">Reference proteome</keyword>
<dbReference type="PANTHER" id="PTHR43174:SF2">
    <property type="entry name" value="UDP-N-ACETYLGLUCOSAMINE 2-EPIMERASE"/>
    <property type="match status" value="1"/>
</dbReference>
<reference evidence="7 8" key="1">
    <citation type="submission" date="2019-11" db="EMBL/GenBank/DDBJ databases">
        <title>Genome sequence of Moorella glycerini DSM11254.</title>
        <authorList>
            <person name="Poehlein A."/>
            <person name="Boeer T."/>
            <person name="Daniel R."/>
        </authorList>
    </citation>
    <scope>NUCLEOTIDE SEQUENCE [LARGE SCALE GENOMIC DNA]</scope>
    <source>
        <strain evidence="7 8">DSM 11254</strain>
    </source>
</reference>